<sequence>MRFLEIPALLTEDIETPDIVDITEPITASISGTTLTIDGGNKVSGEATITLTGDVTVNTITKTNLREPSIHKISVKTNGKGNFTYTPNTGVTASSVSSTIKTGSDFEILLITTSGGDTYLDLDLADYTSPAVNFDNALTGFDITDLTSTYGATAKLYKPDGTLLTTVSSAGTGSVVGFGAGAETTAQEVNYKLEVTDDLGRKSTYDLPRKWINYAMETSSTPGFQKFKLGTNEYTSTTVVPNLSSTTKARVYKTTDHGYLGINFKIQGRNSTSDAWTDIDSTGENVESDESAEFLAFGDYLYQRVWVKPTAKATTSVTSDGVVTLTLSNVTEDVTKTISGKDPYSIDETSNVYVFDETVKFGSVPLTITLGSETYSNATTATVNQTGTIPNTDFSTSKAISTYGSSGWTSAMIFGSDDAKYICVTDTSDTEIMYVYKGDPSTGSYALYGGTGGDGIYKHADHASNSTHSEGSCMSWDGKYMILKKYYIGDLTIFKNNESTSTYEQLIANHTATESTTASWGATKFIPNSYDFVMTRHAYADYGFRIVYFENSGDTWTEKWTWENLSSGGLTHSVADTKWGRYGFHFSRDKKYAVVTSYANPTGVAVLKVDLENTTTQNKFVKVWEETISGGVAAAISPDNKYIIAGNQKIFKNNDAGDWTTKTEVQSDFTNNTIFTHYCIFLGEKYVACGNESSKHLFEFYPNKEITLTYNDKDRLTLARKGGLTTTSVKLYKDGTLYHTFGDETVVFIDETGVYQAIADDTYYSNKVTVTAVTETEAQLYMSHRTCFLLKKDGKVWYWGESNNGSNAMGNNTQVPIATLNDNLNALPSGIKQISRAAVDAHCRAAITNDGKLYTWGYNGHGGLGRGNESDYTSQGPWLVDTQSSNTFTMCHSGYYQNFALQDNGYLWSAGYNGYYTLGTGNNSDQNRFYRINLPNVIDFDSNHDIALAVTNENKVYIWGTDGDNSMGGATGTTGTPTHMTALDGKNIVKVRTAYRTGYVISSDGKVYAWGKNDNAQIPKGSSGNVSTPEEMTWFTRNSVKVVDIKAGHNSSAHLALDDQGNMYAWGSDGNGSIGDGTGDVTNYHVPFLLKTNIASIESGYAECGCIDKFGQVYTWGDAQQGQQNWIHGSNSDTDIYLPTSNNLSVGSTIVFDGFDRYVFGKGSTTTSNVTYGSNTLALDTKSELFITDPHTYKFKIMDTDSVTYTSNVVSAVSRPTERVYPPKSGTHKDLSLTASANIDNTWTIDGALYGNGAYKASMSQTANHVNQCPYRAFTGTIDYSSAHTQHNVQTSDFRLHMPQKIKLTKYAIYSRNYTGDKDQSPKDWKVYGSNDGTNWTELDSQTNQTVSTWGDELDFLDTKREYTVTGNTKYFSSYKFDVTANNGNAYLVISQIEYYGDEEGFLSDDGYGKLTLDVKGDTSATSNITFHSNTYAMGAARDLYIKDTGEYSANIYGSSKAFLGEKTYTVSANATEMEWKLPETHVLYPGSVTTEDLFGNAVAFDGNYAIIGSNNNDSGGDNRGMVYIFHKSGGTWTQQASLQSKHIRNTDNFGMSVDISGDYAIVGAYLYDESWPDTASNRGAAYIFKREGTAWRQQTHLQPSDPGADDYFGNNVRISGDCAIVGSPYNDSPDNSGSAYVFKKTSTTLSTVRNPIFTDASTIETNSNWSSSTGFEITSGGDSSSSYSQKWRAFDNTHTSVDAWESTWLSGGGMPAWVQIQYPEDVVIKSYTIVGRDATNRYYPTSWQLQGATASAPTTYVNLETNSGNRTASSWAPLAEVSHDVNSSNTAYRYFRLYVNSSNESNQVSINELKLYTTPLSGQSGTVEDSWAQEQKLTASDAASHDEFGLCADLSGDYAIIGANSGSQRPGSAYIFKKETGDFDATTQPNTGSIVGAGGGNHTQFNGDTFYLISSKSTTSKLHYEPWGTSGNQPTHAFTITKSGSNYVINVNDTGATGNPANISAPGGSAASTATVSAGDTVTIYDSDGKSGTFTMPTLNGPGWSQQAKLQASDGATGDRFGKDVALSGDYAIAGAYNDDSAKGSAYIFKKDTGAETWSQQQKLIASDGATSDSFGWSVDITGDTAVVGAYYDDSYKGSAYIFERSGTAWTEVKKITASGGAGGHFGNEVFVDGTTVLVGSPQTDTKGTNTGAAYIFEKGPATVPTLNFDGYNKLTIDNVSIKHVWPSTITNTNGYWGVTEDLHYDLDSGASDSTNKYYELENDSQKDKGISFHSVTGGTEFRVNDTGGNASNTDEPSYFKITRNGITTTNHTAELIQENDVLELWESSHQGGFTVTSSMLFLYDIEPKITIKKDNAAFATTTSNTVYIRETGTYTAEVKGPGDYVTELSKVVSVTPTQKLDYKSTVQKLYPSDGGTVSNNDYYGYVGLSGNGLVMVIVGRGDDDGTSDSGGFMVYEKVDGVWTFTQQITAVGTGSGSFGNSDEGKAVQLDYTGTRVFIGAHADDHTYTNSGSVYIYKRVAKGNWTLEQRIDAGGASYRYGYNDVNNDGDKLLIGSYGYGSSNTGRAWYYTRSGTTWSLQNQLAAPSTSAYGCSVGMNSAGTRAIIGGYTHSSNKGRADIWNLGPPEFLPPVDSVGTGSNYRRFSSLDTSTHYVYRLWHKLTSIDSSLNWHGEGKEYRHRSSTSTQEIYDVWIIADDDWWADEGLQGIALNKATNTWVDHGANDPQSVRDNGDGTITLVGGYAGSQDIYKFNKPSTFVAASGTIKVSKTDLSDWSDNDSSSNPTSVDTTTYSGKVSLLEGSTEVYRFSVPTNSWSIGAGFTGISSDDFFGYNVDMSNDGNTVVVGAPLYSNGGTEGRAYIYTTSDGTNWSLSKTLSNQDADEWFGFSVQISGDGNAVVIGASKNDDGLTNRGKSYVYVKSDGSWPSTPTRTILGTTANANNGHTLGISDTADVIISGAQSDDDKGDNQGAVYILEKEPLGPTLTYDGKNKLTIGGTNYADTSKVTKRGGTTYDIGTAKTMYIKETGDYDLEVSGSDTFAAATVNVGSIDLAGATTKPIDFDGYNKLTLVNAGANAVSNVSLNGGTKQELGSATSYLIKDHGTYTLEMSGSNVFALSSNTVPDSITNQRNATFKDFTYTHDRIKSTWDNYDTTYNPPQAMTLKTGSDFNNSTLIGLGYTEGFFATNRWWIVSSETHDFAAYGTGSSVSHYNWGTDGTAAVNQGTEYAWFTRTIPSTVVDVSGTYKVNLGAQLTFDGNNKLTVTNFTSTDKEWPPTDGTRGTVTRTNSNKTTTWTISGASYGNGEYTAETDDDVWASGSHLGYPDVAFNKSTTLPTTQSGLITNNSPMPVELRITLPNAIVLGSYKLQGRAYNDTQETPGTWTMEGSNDGTTWTVIDTQTAANPALDNSKTATYTVSGNSTAYNRYKLNITATNAAGGGATILGELYLYEQNNRTGTLTDPSGGVHTLGQTQDTFYISETGDYTLDVKNNDQKAIVTKTVSGSISAPSALSTTNITDDGNGTSAYPDYAEWRAAGEWIFRGGSSEADSDLDLLRLHETEPVTGSANWKGQSSSGKWWEVIHRGTRAGWTDGRLRIDSSHIYFHNGGNYTGHDLYFRSSGTPVSYETEGNGIYGKPLPHQTPKLEFDSYNKLTLEHIDSDATSNIDFFSNTYEMGTRKELIISDEGTYYANVHSSNTLTLLKKELPYTALSSMTVSFKYCPGGRTSSSVNDSNQVECYVYSESTGAVTSSTPFKTWGPDNDNSWNDYSGTFTPPSSGDYRLVWKLTTGNHVPDTGWDAITFGGTTWNFETNYDGFKTYTGSTLDVSSAVDFDGERFNRTNSTTENGSYNLIPQRSPQSYYIFYDGSYDNNNNDIVHWIISPIVSSTTETITIALQTLFSTFSKKQTIYGSSYFSGAWADQNGNSLSMNYAGTRAVIASGWGSGGNVYIYHKDSSGTWSLDTTLTAPSSISNFGHGVDMSSDGNRIFVIRGVYNTDAGGRIFVYDYSSGWSNTPSATLSEPSRGNGFAKRGYCSPDGNTCGIVSTSGNDRVYTWKYSGGSWQTTPDYIETPSEGEDFGCGFSFNTDGTRMLVGAKLSDEGGADRGRAYICDYSSGWTISHDLPGQYDGENFGENVRINGAGTRAAIGARYNDEGGTNRGRVYIWDRDSSTGNWSLTQDIASSAVSNNSDFGADLFMNKEGDRVIIGASRDDTVGTDRGSVHVYDRQSNGQFTFVETMNGESDSERFGFSIGSDEYGNSVLIGAPVYNSNNGRVFFYQSSVSVPPSLTFDGHNKLTLPVFEPTFTATRLSDWDDNNQSKTEQSGSGDWPETDMTYYWNLHNNDKVYTDNWDPNGAGNARDMAQLFTTVTSSDWAHGGHTSPGNDFNTIWKLGYKFSAGSKVVGSMKIWQACATHPVGDVTIKYWDGSSFKTVTNQSPSGFPSTISYHTEQEFTFDPANAQYWLIECKGHPSSPMITYIGLAGWQLWSGIDPVSTVITKGSDSYDIGTASSLYIDAAGTYDAQAKNSNTFMIKASTTVSGTPTRKQVWNANESQILYASDAQAEDYFGNGVKISGNYAIIGAQYEDETASNSGAAYIFYKSSGTWTEQAKLKASDAESNDYFGHRVDIDGDYAIVGAYNENSNTGAAYVFKRSLQENPDFTAPSTLHTDYSTRYGWDTNSGWEVSAKDELNSSSYPVWKAFNKHPLPYQTSVDHNNNWLSGSSPSTSSPQWIKIKYPSAQVIKSYVITSRDNNSPRFPTAWKLQGSVSDGTTWVDIGSEQTQTTWPENTTKSFDVSSNTTAYQYYRLRITGARESASSNNDDYVAIGQWKLFTGTSQTYWTQQAKLVASNAGSGDEFGRAVGISGDYAFVGARREDTGGTNRGMTYIFKRTGSQWEQQSQIQASDAQDSDNFGWSLSVDGDYAIIGSYQEDPGGTSNAGSAYIFKRNVNNWSSSSTFNNLIPVSGLGSYPGVVYWKYDSSQSDTNNLQFELWRVDTGALNSDNNGIRFSKQSDGSTLLQVNVGDDTGTPSRISSTNSLPDTSSVTLTVTTGSEVYLWSSDLKAKLIIPDYCVHPFDTDTWTQQAKLQASDKEADDRFGVSVDIKGEYAIVGADKEDEGGSNAGAAYIFKKDTGAETWTQQAKLMASNAGADDMFGGYEQCVAITSDYAVVGANQEDTGGGNAGSAYIFERSGTTWTEVKKITASDAATNDKFGMSTAIDGTTIFVGAYNEGTKGTNAGAAYVFDKSFVGPTVTYDGSNKYSIEGVTAPTTNLTVGSVTTNIGSAKDVYIRDAGTYKFHTNDGNQALLMSNVVSSVSSTSYSKTVKLAFHHGTFANGGDPYSDGSVSVAASNGHVYSDTATGSYIWGTLDSVSYATTSTTYTWTPPSTVTGADVLMVAGGGGGSDSNGGGGGAGGLVYNASQTLSGQKTIVVGAGGTKGVSWHDSGTFAEPGGNTSFTGLETAIGGGAGTQYTNYPDSGSRRNGGSGGGAAGSSDNDLDSGGTGTSGQGNAGGGGKRYSGGGGGGAGGAGGDGVYDGNSGSGGVGLDYSSVFGTTYGDDGWFSGGGAGATGGTASGGKGGGGDGGGATGSSRVAAQAHTGGGGSGGNEASYPNSDGGSGIVLMNLPLTFTVPSQVYDTSNTFTVSNIPSTQTGITGKFYKGATAYTIHATQPTSNVVIKNTGTYLSVFTTASTAYFTNAVTVSATPSVSTNTIEDGGFVPSSESSGTVAFHHGTFADSGDPYSDGSVTTAATNGHIFADTVAGEYTWGTLGTPSLTANTNTSYTWTPSGTATGDVLMVAGGGGGGHTRSGGGGAGGLLFHENTTISGTKTIVVGDGGINGGASGTGNEAGESGNDTTFTGLTTTAGGGAGGNEVAGRTGGSSSGAGGRDSSAATAPTPPGQGHAGGTAGTDNFNGAGGGGAGGPGQNQSSRIGGVGLDYSSVFGTTYGDSGWFASGGTGSGGSDSNTAAPSGGGGAGGYYGETDPNSTTRWRGAKKHTGGGGGGCHYHLSPHNHGGKGGSGIVLVKFTAIKSAVIPWSTAVADPEPVADAPSVTLDATTEVATPTLDLNFTTALTSLPKTIGRYNITTHDTLGAVFDRTATRKKRVTKTINTDKFSMELTANNIVSESSTALPVTVSGGKFNISGSETPVLTLVRGKTYVFDQSDSTNATHPLRLSTTSNGTHGGGSQYTSGWTTSGTPGSSNATRTLAVASDAPDTLYYYCQNHSGMGGTINVITHNLVTFGDFTFYSNATVSGEHKIATNFDGTTSNVYVNGVLVSQTTPTVASGAKLLTIGEYYSGRIKKFKFWNFVKSSFNPMGPYLSVTATARAFAIGGTLGNTYSWSAIVDDDTRLDSDGKATINNVIQYQWDLYNSNGSMITTGQNNKITFVPGTTVDNGTWYWLADTGSTPFGDHDSQTFTSSRTRLSNQTCDFSTWENTSWETADAFVDGIIPTLGID</sequence>
<dbReference type="SUPFAM" id="SSF50985">
    <property type="entry name" value="RCC1/BLIP-II"/>
    <property type="match status" value="2"/>
</dbReference>
<dbReference type="Gene3D" id="2.60.120.260">
    <property type="entry name" value="Galactose-binding domain-like"/>
    <property type="match status" value="3"/>
</dbReference>
<dbReference type="PANTHER" id="PTHR36220">
    <property type="entry name" value="UNNAMED PRODUCT"/>
    <property type="match status" value="1"/>
</dbReference>
<feature type="region of interest" description="Disordered" evidence="4">
    <location>
        <begin position="5792"/>
        <end position="5882"/>
    </location>
</feature>
<name>A0A7S6NYA3_9PHYC</name>
<dbReference type="PROSITE" id="PS50022">
    <property type="entry name" value="FA58C_3"/>
    <property type="match status" value="1"/>
</dbReference>
<dbReference type="InterPro" id="IPR013517">
    <property type="entry name" value="FG-GAP"/>
</dbReference>
<dbReference type="SUPFAM" id="SSF49785">
    <property type="entry name" value="Galactose-binding domain-like"/>
    <property type="match status" value="4"/>
</dbReference>
<evidence type="ECO:0000256" key="4">
    <source>
        <dbReference type="SAM" id="MobiDB-lite"/>
    </source>
</evidence>
<feature type="compositionally biased region" description="Gly residues" evidence="4">
    <location>
        <begin position="5526"/>
        <end position="5538"/>
    </location>
</feature>
<feature type="compositionally biased region" description="Gly residues" evidence="4">
    <location>
        <begin position="5815"/>
        <end position="5837"/>
    </location>
</feature>
<dbReference type="InterPro" id="IPR000408">
    <property type="entry name" value="Reg_chr_condens"/>
</dbReference>
<dbReference type="Pfam" id="PF00415">
    <property type="entry name" value="RCC1"/>
    <property type="match status" value="2"/>
</dbReference>
<feature type="region of interest" description="Disordered" evidence="4">
    <location>
        <begin position="2727"/>
        <end position="2746"/>
    </location>
</feature>
<dbReference type="Pfam" id="PF14312">
    <property type="entry name" value="FG-GAP_2"/>
    <property type="match status" value="16"/>
</dbReference>
<organism evidence="6">
    <name type="scientific">Bathycoccus sp. RCC716 virus 2</name>
    <dbReference type="NCBI Taxonomy" id="2530039"/>
    <lineage>
        <taxon>Viruses</taxon>
        <taxon>Varidnaviria</taxon>
        <taxon>Bamfordvirae</taxon>
        <taxon>Nucleocytoviricota</taxon>
        <taxon>Megaviricetes</taxon>
        <taxon>Algavirales</taxon>
        <taxon>Phycodnaviridae</taxon>
        <taxon>Prasinovirus</taxon>
    </lineage>
</organism>
<dbReference type="InterPro" id="IPR013519">
    <property type="entry name" value="Int_alpha_beta-p"/>
</dbReference>
<feature type="compositionally biased region" description="Low complexity" evidence="4">
    <location>
        <begin position="2729"/>
        <end position="2746"/>
    </location>
</feature>
<feature type="compositionally biased region" description="Gly residues" evidence="4">
    <location>
        <begin position="5451"/>
        <end position="5466"/>
    </location>
</feature>
<proteinExistence type="predicted"/>
<dbReference type="InterPro" id="IPR000421">
    <property type="entry name" value="FA58C"/>
</dbReference>
<reference evidence="6" key="1">
    <citation type="submission" date="2019-02" db="EMBL/GenBank/DDBJ databases">
        <authorList>
            <person name="Bachy C."/>
            <person name="Yung C.-M."/>
            <person name="Roux S."/>
            <person name="Sullivan M.B."/>
            <person name="Worden A.Z."/>
        </authorList>
    </citation>
    <scope>NUCLEOTIDE SEQUENCE</scope>
    <source>
        <strain evidence="6">BII-V2</strain>
    </source>
</reference>
<dbReference type="InterPro" id="IPR008979">
    <property type="entry name" value="Galactose-bd-like_sf"/>
</dbReference>
<dbReference type="EMBL" id="MK522038">
    <property type="protein sequence ID" value="QOR60367.1"/>
    <property type="molecule type" value="Genomic_DNA"/>
</dbReference>
<feature type="region of interest" description="Disordered" evidence="4">
    <location>
        <begin position="5526"/>
        <end position="5562"/>
    </location>
</feature>
<evidence type="ECO:0000256" key="3">
    <source>
        <dbReference type="ARBA" id="ARBA00023180"/>
    </source>
</evidence>
<evidence type="ECO:0000313" key="6">
    <source>
        <dbReference type="EMBL" id="QOR60367.1"/>
    </source>
</evidence>
<protein>
    <recommendedName>
        <fullName evidence="5">F5/8 type C domain-containing protein</fullName>
    </recommendedName>
</protein>
<dbReference type="InterPro" id="IPR028994">
    <property type="entry name" value="Integrin_alpha_N"/>
</dbReference>
<keyword evidence="2" id="KW-0677">Repeat</keyword>
<evidence type="ECO:0000256" key="2">
    <source>
        <dbReference type="ARBA" id="ARBA00022737"/>
    </source>
</evidence>
<dbReference type="SUPFAM" id="SSF101908">
    <property type="entry name" value="Putative isomerase YbhE"/>
    <property type="match status" value="1"/>
</dbReference>
<dbReference type="Pfam" id="PF00754">
    <property type="entry name" value="F5_F8_type_C"/>
    <property type="match status" value="1"/>
</dbReference>
<dbReference type="InterPro" id="IPR049304">
    <property type="entry name" value="Gly_rich_dom"/>
</dbReference>
<dbReference type="Gene3D" id="2.130.10.130">
    <property type="entry name" value="Integrin alpha, N-terminal"/>
    <property type="match status" value="8"/>
</dbReference>
<evidence type="ECO:0000256" key="1">
    <source>
        <dbReference type="ARBA" id="ARBA00022729"/>
    </source>
</evidence>
<evidence type="ECO:0000259" key="5">
    <source>
        <dbReference type="PROSITE" id="PS50022"/>
    </source>
</evidence>
<feature type="compositionally biased region" description="Gly residues" evidence="4">
    <location>
        <begin position="5432"/>
        <end position="5441"/>
    </location>
</feature>
<dbReference type="Pfam" id="PF21722">
    <property type="entry name" value="Gly_rich_2"/>
    <property type="match status" value="2"/>
</dbReference>
<feature type="region of interest" description="Disordered" evidence="4">
    <location>
        <begin position="5418"/>
        <end position="5466"/>
    </location>
</feature>
<dbReference type="PANTHER" id="PTHR36220:SF1">
    <property type="entry name" value="GAMMA TUBULIN COMPLEX COMPONENT C-TERMINAL DOMAIN-CONTAINING PROTEIN"/>
    <property type="match status" value="1"/>
</dbReference>
<dbReference type="PROSITE" id="PS50012">
    <property type="entry name" value="RCC1_3"/>
    <property type="match status" value="3"/>
</dbReference>
<feature type="compositionally biased region" description="Gly residues" evidence="4">
    <location>
        <begin position="5865"/>
        <end position="5875"/>
    </location>
</feature>
<feature type="compositionally biased region" description="Gly residues" evidence="4">
    <location>
        <begin position="5921"/>
        <end position="5930"/>
    </location>
</feature>
<accession>A0A7S6NYA3</accession>
<feature type="domain" description="F5/8 type C" evidence="5">
    <location>
        <begin position="1657"/>
        <end position="1815"/>
    </location>
</feature>
<keyword evidence="3" id="KW-0325">Glycoprotein</keyword>
<dbReference type="InterPro" id="IPR009091">
    <property type="entry name" value="RCC1/BLIP-II"/>
</dbReference>
<dbReference type="SMART" id="SM00191">
    <property type="entry name" value="Int_alpha"/>
    <property type="match status" value="13"/>
</dbReference>
<feature type="region of interest" description="Disordered" evidence="4">
    <location>
        <begin position="5908"/>
        <end position="5956"/>
    </location>
</feature>
<dbReference type="PROSITE" id="PS51470">
    <property type="entry name" value="FG_GAP"/>
    <property type="match status" value="2"/>
</dbReference>
<keyword evidence="1" id="KW-0732">Signal</keyword>